<dbReference type="OrthoDB" id="9795626at2"/>
<proteinExistence type="inferred from homology"/>
<dbReference type="InterPro" id="IPR017599">
    <property type="entry name" value="DNA_S_DndD"/>
</dbReference>
<comment type="subunit">
    <text evidence="2">Heterodimer of SbcC and SbcD.</text>
</comment>
<dbReference type="EMBL" id="AP019309">
    <property type="protein sequence ID" value="BBH26284.1"/>
    <property type="molecule type" value="Genomic_DNA"/>
</dbReference>
<name>A0A3G9JTP8_9FIRM</name>
<dbReference type="CDD" id="cd00267">
    <property type="entry name" value="ABC_ATPase"/>
    <property type="match status" value="1"/>
</dbReference>
<protein>
    <recommendedName>
        <fullName evidence="3">Nuclease SbcCD subunit C</fullName>
    </recommendedName>
</protein>
<sequence>MIINKLKLHNFGVYASDNEFDFSSNQPVVLIGGMNGRGKTTFLEAVLLALYGSDSFAYKESKYNSYGRYLYNHVNVADGTLQTFVELTFTMDGDRYVVNRSWNGDMKRVHEKITVEKNFEMNDFLTRNWPMFIENVLPESLSRFFFFDGEKIAALAEDETSKDMKDAIKSMLGITVLDTLGKDLSRLLNTISKNVITQDEREQIEQLRNIKNNSKAELDELDREKEKLENEHLQSKKYLEDLEASYLAAGGGVLEERQALLEKKTELHVKASQTKKDLIEMAGSDLPLLMVSDLLEDIQKHSEKEIEKKNLELSLKQVAKYYDRFLKQQNNHHSADDFMNFFKGEVDHYQVEMIYNLSDEQFYHLSLLLNNNLGNEKDITIKLLNEETKLNRELDSIESDLSVEIDEEKLKRISKEITETKMTIAVSEVKIASLLEKRTSLNGQAMKDASTFDKYVENVLTKLEQNDENERVIKYIRYAQNMLDHYEIKLQERKTDLLAHTMTECYKKLASKKNMIEYIKMDSATLDFTYYDSNDREVPKKSLSAGEKQLMIISLLWALAICSKKKLPVIIDTPLSRLDSEHRASLVKTYFPNASEQTIILSTDSEINHHYYDMMKEYVGDEFLLVYDDIHKNTTISRGYFKEDQA</sequence>
<keyword evidence="7" id="KW-1185">Reference proteome</keyword>
<dbReference type="Pfam" id="PF13476">
    <property type="entry name" value="AAA_23"/>
    <property type="match status" value="1"/>
</dbReference>
<evidence type="ECO:0000259" key="5">
    <source>
        <dbReference type="Pfam" id="PF13476"/>
    </source>
</evidence>
<gene>
    <name evidence="6" type="ORF">SG0102_12180</name>
</gene>
<evidence type="ECO:0000313" key="7">
    <source>
        <dbReference type="Proteomes" id="UP000268059"/>
    </source>
</evidence>
<feature type="domain" description="Rad50/SbcC-type AAA" evidence="5">
    <location>
        <begin position="5"/>
        <end position="231"/>
    </location>
</feature>
<dbReference type="KEGG" id="ebm:SG0102_12180"/>
<dbReference type="PANTHER" id="PTHR32114">
    <property type="entry name" value="ABC TRANSPORTER ABCH.3"/>
    <property type="match status" value="1"/>
</dbReference>
<dbReference type="RefSeq" id="WP_125119174.1">
    <property type="nucleotide sequence ID" value="NZ_AP019309.1"/>
</dbReference>
<dbReference type="InterPro" id="IPR027417">
    <property type="entry name" value="P-loop_NTPase"/>
</dbReference>
<dbReference type="InParanoid" id="A0A3G9JTP8"/>
<dbReference type="GO" id="GO:0006302">
    <property type="term" value="P:double-strand break repair"/>
    <property type="evidence" value="ECO:0007669"/>
    <property type="project" value="InterPro"/>
</dbReference>
<organism evidence="6 7">
    <name type="scientific">Intestinibaculum porci</name>
    <dbReference type="NCBI Taxonomy" id="2487118"/>
    <lineage>
        <taxon>Bacteria</taxon>
        <taxon>Bacillati</taxon>
        <taxon>Bacillota</taxon>
        <taxon>Erysipelotrichia</taxon>
        <taxon>Erysipelotrichales</taxon>
        <taxon>Erysipelotrichaceae</taxon>
        <taxon>Intestinibaculum</taxon>
    </lineage>
</organism>
<dbReference type="Proteomes" id="UP000268059">
    <property type="component" value="Chromosome"/>
</dbReference>
<dbReference type="Gene3D" id="3.40.50.300">
    <property type="entry name" value="P-loop containing nucleotide triphosphate hydrolases"/>
    <property type="match status" value="2"/>
</dbReference>
<dbReference type="NCBIfam" id="TIGR03185">
    <property type="entry name" value="DNA_S_dndD"/>
    <property type="match status" value="1"/>
</dbReference>
<dbReference type="REBASE" id="278700">
    <property type="entry name" value="M.Eba102DndDP"/>
</dbReference>
<evidence type="ECO:0000256" key="1">
    <source>
        <dbReference type="ARBA" id="ARBA00006930"/>
    </source>
</evidence>
<accession>A0A3G9JTP8</accession>
<evidence type="ECO:0000256" key="3">
    <source>
        <dbReference type="ARBA" id="ARBA00013368"/>
    </source>
</evidence>
<dbReference type="AlphaFoldDB" id="A0A3G9JTP8"/>
<comment type="similarity">
    <text evidence="1">Belongs to the SMC family. SbcC subfamily.</text>
</comment>
<reference evidence="6 7" key="1">
    <citation type="submission" date="2018-11" db="EMBL/GenBank/DDBJ databases">
        <title>Novel Erysipelotrichaceae bacterium isolated from small intestine of a swine.</title>
        <authorList>
            <person name="Kim J.S."/>
            <person name="Choe H."/>
            <person name="Lee Y.R."/>
            <person name="Kim K.M."/>
            <person name="Park D.S."/>
        </authorList>
    </citation>
    <scope>NUCLEOTIDE SEQUENCE [LARGE SCALE GENOMIC DNA]</scope>
    <source>
        <strain evidence="6 7">SG0102</strain>
    </source>
</reference>
<evidence type="ECO:0000313" key="6">
    <source>
        <dbReference type="EMBL" id="BBH26284.1"/>
    </source>
</evidence>
<keyword evidence="4" id="KW-0175">Coiled coil</keyword>
<dbReference type="SUPFAM" id="SSF52540">
    <property type="entry name" value="P-loop containing nucleoside triphosphate hydrolases"/>
    <property type="match status" value="1"/>
</dbReference>
<dbReference type="InterPro" id="IPR038729">
    <property type="entry name" value="Rad50/SbcC_AAA"/>
</dbReference>
<feature type="coiled-coil region" evidence="4">
    <location>
        <begin position="197"/>
        <end position="245"/>
    </location>
</feature>
<dbReference type="GO" id="GO:0016887">
    <property type="term" value="F:ATP hydrolysis activity"/>
    <property type="evidence" value="ECO:0007669"/>
    <property type="project" value="InterPro"/>
</dbReference>
<dbReference type="PANTHER" id="PTHR32114:SF2">
    <property type="entry name" value="ABC TRANSPORTER ABCH.3"/>
    <property type="match status" value="1"/>
</dbReference>
<evidence type="ECO:0000256" key="4">
    <source>
        <dbReference type="SAM" id="Coils"/>
    </source>
</evidence>
<evidence type="ECO:0000256" key="2">
    <source>
        <dbReference type="ARBA" id="ARBA00011322"/>
    </source>
</evidence>